<dbReference type="AlphaFoldDB" id="A0A1E7FYL5"/>
<dbReference type="InterPro" id="IPR001680">
    <property type="entry name" value="WD40_rpt"/>
</dbReference>
<dbReference type="Pfam" id="PF00400">
    <property type="entry name" value="WD40"/>
    <property type="match status" value="1"/>
</dbReference>
<dbReference type="PROSITE" id="PS50294">
    <property type="entry name" value="WD_REPEATS_REGION"/>
    <property type="match status" value="1"/>
</dbReference>
<dbReference type="InterPro" id="IPR015943">
    <property type="entry name" value="WD40/YVTN_repeat-like_dom_sf"/>
</dbReference>
<keyword evidence="1 3" id="KW-0853">WD repeat</keyword>
<sequence length="422" mass="48401">MTTNDNIIRNRDEIKAEEPPPPPPPLLLASGNILHKFPEFLLLILPYIADRIVWNSIVSSNKKIYKKTKEDVETYLPPWPMNFKLRVPGYSVSNPVWSPDGTQIACITHRPDSKIVIFDQRYGLIRFHRHGDDIHRLEFSPDGSFIVSVGRDKFVRVWNFNTTEGYQLQEWNISQELVEDALCMNIEIDVSPCCRYAVVLFGRKVLLKDVQNNGKTIKSLLIPEMEWGKQIMFSSIDGHRSIFIGSKNRAGNNKTIKIWRPYDDDVDEDDPNTTVSFIAILEQSSDTGFSSAFALSRDNSMLAMYSEEPEDYKIMLYSVDNEKNSTTKRLTLKQSFPARCTSIQFTPDNNYISYKNQDGSLAFWDITTGREVSDIMNITYNNNNNKHIHAAVDFSPTGSGRRVLVQYYNGRPGNGFYIASYW</sequence>
<dbReference type="InterPro" id="IPR019775">
    <property type="entry name" value="WD40_repeat_CS"/>
</dbReference>
<dbReference type="SUPFAM" id="SSF82171">
    <property type="entry name" value="DPP6 N-terminal domain-like"/>
    <property type="match status" value="1"/>
</dbReference>
<feature type="repeat" description="WD" evidence="3">
    <location>
        <begin position="341"/>
        <end position="374"/>
    </location>
</feature>
<dbReference type="Gene3D" id="2.130.10.10">
    <property type="entry name" value="YVTN repeat-like/Quinoprotein amine dehydrogenase"/>
    <property type="match status" value="2"/>
</dbReference>
<dbReference type="PROSITE" id="PS50082">
    <property type="entry name" value="WD_REPEATS_2"/>
    <property type="match status" value="2"/>
</dbReference>
<gene>
    <name evidence="5" type="ORF">FRACYDRAFT_233410</name>
</gene>
<organism evidence="5 6">
    <name type="scientific">Fragilariopsis cylindrus CCMP1102</name>
    <dbReference type="NCBI Taxonomy" id="635003"/>
    <lineage>
        <taxon>Eukaryota</taxon>
        <taxon>Sar</taxon>
        <taxon>Stramenopiles</taxon>
        <taxon>Ochrophyta</taxon>
        <taxon>Bacillariophyta</taxon>
        <taxon>Bacillariophyceae</taxon>
        <taxon>Bacillariophycidae</taxon>
        <taxon>Bacillariales</taxon>
        <taxon>Bacillariaceae</taxon>
        <taxon>Fragilariopsis</taxon>
    </lineage>
</organism>
<keyword evidence="6" id="KW-1185">Reference proteome</keyword>
<dbReference type="Proteomes" id="UP000095751">
    <property type="component" value="Unassembled WGS sequence"/>
</dbReference>
<dbReference type="PANTHER" id="PTHR44019:SF8">
    <property type="entry name" value="POC1 CENTRIOLAR PROTEIN HOMOLOG"/>
    <property type="match status" value="1"/>
</dbReference>
<dbReference type="EMBL" id="KV784353">
    <property type="protein sequence ID" value="OEU23240.1"/>
    <property type="molecule type" value="Genomic_DNA"/>
</dbReference>
<dbReference type="InParanoid" id="A0A1E7FYL5"/>
<evidence type="ECO:0000256" key="2">
    <source>
        <dbReference type="ARBA" id="ARBA00022737"/>
    </source>
</evidence>
<accession>A0A1E7FYL5</accession>
<dbReference type="InterPro" id="IPR050505">
    <property type="entry name" value="WDR55/POC1"/>
</dbReference>
<dbReference type="SMART" id="SM00320">
    <property type="entry name" value="WD40"/>
    <property type="match status" value="2"/>
</dbReference>
<dbReference type="PROSITE" id="PS00678">
    <property type="entry name" value="WD_REPEATS_1"/>
    <property type="match status" value="1"/>
</dbReference>
<dbReference type="OrthoDB" id="408728at2759"/>
<dbReference type="PANTHER" id="PTHR44019">
    <property type="entry name" value="WD REPEAT-CONTAINING PROTEIN 55"/>
    <property type="match status" value="1"/>
</dbReference>
<evidence type="ECO:0000256" key="4">
    <source>
        <dbReference type="SAM" id="MobiDB-lite"/>
    </source>
</evidence>
<protein>
    <submittedName>
        <fullName evidence="5">WD40 repeat-like protein</fullName>
    </submittedName>
</protein>
<proteinExistence type="predicted"/>
<name>A0A1E7FYL5_9STRA</name>
<evidence type="ECO:0000313" key="5">
    <source>
        <dbReference type="EMBL" id="OEU23240.1"/>
    </source>
</evidence>
<feature type="region of interest" description="Disordered" evidence="4">
    <location>
        <begin position="1"/>
        <end position="23"/>
    </location>
</feature>
<keyword evidence="2" id="KW-0677">Repeat</keyword>
<dbReference type="KEGG" id="fcy:FRACYDRAFT_233410"/>
<reference evidence="5 6" key="1">
    <citation type="submission" date="2016-09" db="EMBL/GenBank/DDBJ databases">
        <title>Extensive genetic diversity and differential bi-allelic expression allows diatom success in the polar Southern Ocean.</title>
        <authorList>
            <consortium name="DOE Joint Genome Institute"/>
            <person name="Mock T."/>
            <person name="Otillar R.P."/>
            <person name="Strauss J."/>
            <person name="Dupont C."/>
            <person name="Frickenhaus S."/>
            <person name="Maumus F."/>
            <person name="Mcmullan M."/>
            <person name="Sanges R."/>
            <person name="Schmutz J."/>
            <person name="Toseland A."/>
            <person name="Valas R."/>
            <person name="Veluchamy A."/>
            <person name="Ward B.J."/>
            <person name="Allen A."/>
            <person name="Barry K."/>
            <person name="Falciatore A."/>
            <person name="Ferrante M."/>
            <person name="Fortunato A.E."/>
            <person name="Gloeckner G."/>
            <person name="Gruber A."/>
            <person name="Hipkin R."/>
            <person name="Janech M."/>
            <person name="Kroth P."/>
            <person name="Leese F."/>
            <person name="Lindquist E."/>
            <person name="Lyon B.R."/>
            <person name="Martin J."/>
            <person name="Mayer C."/>
            <person name="Parker M."/>
            <person name="Quesneville H."/>
            <person name="Raymond J."/>
            <person name="Uhlig C."/>
            <person name="Valentin K.U."/>
            <person name="Worden A.Z."/>
            <person name="Armbrust E.V."/>
            <person name="Bowler C."/>
            <person name="Green B."/>
            <person name="Moulton V."/>
            <person name="Van Oosterhout C."/>
            <person name="Grigoriev I."/>
        </authorList>
    </citation>
    <scope>NUCLEOTIDE SEQUENCE [LARGE SCALE GENOMIC DNA]</scope>
    <source>
        <strain evidence="5 6">CCMP1102</strain>
    </source>
</reference>
<evidence type="ECO:0000256" key="3">
    <source>
        <dbReference type="PROSITE-ProRule" id="PRU00221"/>
    </source>
</evidence>
<evidence type="ECO:0000256" key="1">
    <source>
        <dbReference type="ARBA" id="ARBA00022574"/>
    </source>
</evidence>
<feature type="compositionally biased region" description="Basic and acidic residues" evidence="4">
    <location>
        <begin position="8"/>
        <end position="18"/>
    </location>
</feature>
<evidence type="ECO:0000313" key="6">
    <source>
        <dbReference type="Proteomes" id="UP000095751"/>
    </source>
</evidence>
<feature type="repeat" description="WD" evidence="3">
    <location>
        <begin position="127"/>
        <end position="168"/>
    </location>
</feature>